<comment type="subunit">
    <text evidence="11">Homodimer.</text>
</comment>
<keyword evidence="11" id="KW-0479">Metal-binding</keyword>
<feature type="binding site" evidence="11">
    <location>
        <position position="89"/>
    </location>
    <ligand>
        <name>Mg(2+)</name>
        <dbReference type="ChEBI" id="CHEBI:18420"/>
    </ligand>
</feature>
<feature type="domain" description="Phosphoribosyl-AMP cyclohydrolase" evidence="12">
    <location>
        <begin position="38"/>
        <end position="112"/>
    </location>
</feature>
<proteinExistence type="inferred from homology"/>
<dbReference type="OrthoDB" id="9795769at2"/>
<evidence type="ECO:0000259" key="12">
    <source>
        <dbReference type="Pfam" id="PF01502"/>
    </source>
</evidence>
<dbReference type="InterPro" id="IPR002496">
    <property type="entry name" value="PRib_AMP_CycHydrolase_dom"/>
</dbReference>
<evidence type="ECO:0000313" key="13">
    <source>
        <dbReference type="EMBL" id="AEJ60929.1"/>
    </source>
</evidence>
<sequence>MSRWRRLPEEARDLLDFGKMGGLVPVVTQEVHTGEVLMVAFLDPEAWELSLATGYAHYYSRTRRRIWKKGETSGHVQRIVEVRIDCDNDAVLFLVEQEGGTACHTGRRSCFYRTLTPQGLTEEEARLPWRGVSPKDRP</sequence>
<comment type="similarity">
    <text evidence="5">In the C-terminal section; belongs to the PRA-PH family.</text>
</comment>
<dbReference type="InterPro" id="IPR026660">
    <property type="entry name" value="PRA-CH"/>
</dbReference>
<comment type="catalytic activity">
    <reaction evidence="1 11">
        <text>1-(5-phospho-beta-D-ribosyl)-5'-AMP + H2O = 1-(5-phospho-beta-D-ribosyl)-5-[(5-phospho-beta-D-ribosylamino)methylideneamino]imidazole-4-carboxamide</text>
        <dbReference type="Rhea" id="RHEA:20049"/>
        <dbReference type="ChEBI" id="CHEBI:15377"/>
        <dbReference type="ChEBI" id="CHEBI:58435"/>
        <dbReference type="ChEBI" id="CHEBI:59457"/>
        <dbReference type="EC" id="3.5.4.19"/>
    </reaction>
</comment>
<dbReference type="EMBL" id="CP002903">
    <property type="protein sequence ID" value="AEJ60929.1"/>
    <property type="molecule type" value="Genomic_DNA"/>
</dbReference>
<dbReference type="GO" id="GO:0000105">
    <property type="term" value="P:L-histidine biosynthetic process"/>
    <property type="evidence" value="ECO:0007669"/>
    <property type="project" value="UniProtKB-UniRule"/>
</dbReference>
<dbReference type="InterPro" id="IPR038019">
    <property type="entry name" value="PRib_AMP_CycHydrolase_sf"/>
</dbReference>
<dbReference type="HAMAP" id="MF_01021">
    <property type="entry name" value="HisI"/>
    <property type="match status" value="1"/>
</dbReference>
<keyword evidence="10 11" id="KW-0368">Histidine biosynthesis</keyword>
<dbReference type="PANTHER" id="PTHR42945:SF1">
    <property type="entry name" value="HISTIDINE BIOSYNTHESIS BIFUNCTIONAL PROTEIN HIS7"/>
    <property type="match status" value="1"/>
</dbReference>
<evidence type="ECO:0000256" key="11">
    <source>
        <dbReference type="HAMAP-Rule" id="MF_01021"/>
    </source>
</evidence>
<feature type="binding site" evidence="11">
    <location>
        <position position="110"/>
    </location>
    <ligand>
        <name>Zn(2+)</name>
        <dbReference type="ChEBI" id="CHEBI:29105"/>
        <note>ligand shared between dimeric partners</note>
    </ligand>
</feature>
<dbReference type="HOGENOM" id="CLU_048577_5_0_12"/>
<dbReference type="GO" id="GO:0008270">
    <property type="term" value="F:zinc ion binding"/>
    <property type="evidence" value="ECO:0007669"/>
    <property type="project" value="UniProtKB-UniRule"/>
</dbReference>
<dbReference type="Proteomes" id="UP000007254">
    <property type="component" value="Chromosome"/>
</dbReference>
<dbReference type="NCBIfam" id="NF000768">
    <property type="entry name" value="PRK00051.1"/>
    <property type="match status" value="1"/>
</dbReference>
<protein>
    <recommendedName>
        <fullName evidence="11">Phosphoribosyl-AMP cyclohydrolase</fullName>
        <shortName evidence="11">PRA-CH</shortName>
        <ecNumber evidence="11">3.5.4.19</ecNumber>
    </recommendedName>
</protein>
<feature type="binding site" evidence="11">
    <location>
        <position position="85"/>
    </location>
    <ligand>
        <name>Mg(2+)</name>
        <dbReference type="ChEBI" id="CHEBI:18420"/>
    </ligand>
</feature>
<keyword evidence="9 11" id="KW-0378">Hydrolase</keyword>
<evidence type="ECO:0000256" key="9">
    <source>
        <dbReference type="ARBA" id="ARBA00022801"/>
    </source>
</evidence>
<dbReference type="Gene3D" id="3.10.20.810">
    <property type="entry name" value="Phosphoribosyl-AMP cyclohydrolase"/>
    <property type="match status" value="1"/>
</dbReference>
<evidence type="ECO:0000256" key="3">
    <source>
        <dbReference type="ARBA" id="ARBA00005169"/>
    </source>
</evidence>
<comment type="subcellular location">
    <subcellularLocation>
        <location evidence="11">Cytoplasm</location>
    </subcellularLocation>
</comment>
<keyword evidence="11" id="KW-0460">Magnesium</keyword>
<comment type="cofactor">
    <cofactor evidence="11">
        <name>Mg(2+)</name>
        <dbReference type="ChEBI" id="CHEBI:18420"/>
    </cofactor>
    <text evidence="11">Binds 1 Mg(2+) ion per subunit.</text>
</comment>
<dbReference type="EC" id="3.5.4.19" evidence="11"/>
<comment type="function">
    <text evidence="11">Catalyzes the hydrolysis of the adenine ring of phosphoribosyl-AMP.</text>
</comment>
<dbReference type="FunFam" id="3.10.20.810:FF:000001">
    <property type="entry name" value="Histidine biosynthesis bifunctional protein HisIE"/>
    <property type="match status" value="1"/>
</dbReference>
<dbReference type="UniPathway" id="UPA00031">
    <property type="reaction ID" value="UER00008"/>
</dbReference>
<evidence type="ECO:0000256" key="6">
    <source>
        <dbReference type="ARBA" id="ARBA00008299"/>
    </source>
</evidence>
<dbReference type="STRING" id="869211.Spith_0649"/>
<feature type="binding site" evidence="11">
    <location>
        <position position="87"/>
    </location>
    <ligand>
        <name>Mg(2+)</name>
        <dbReference type="ChEBI" id="CHEBI:18420"/>
    </ligand>
</feature>
<comment type="similarity">
    <text evidence="6">In the N-terminal section; belongs to the PRA-CH family.</text>
</comment>
<keyword evidence="7 11" id="KW-0963">Cytoplasm</keyword>
<evidence type="ECO:0000313" key="14">
    <source>
        <dbReference type="Proteomes" id="UP000007254"/>
    </source>
</evidence>
<comment type="catalytic activity">
    <reaction evidence="2">
        <text>1-(5-phospho-beta-D-ribosyl)-ATP + H2O = 1-(5-phospho-beta-D-ribosyl)-5'-AMP + diphosphate + H(+)</text>
        <dbReference type="Rhea" id="RHEA:22828"/>
        <dbReference type="ChEBI" id="CHEBI:15377"/>
        <dbReference type="ChEBI" id="CHEBI:15378"/>
        <dbReference type="ChEBI" id="CHEBI:33019"/>
        <dbReference type="ChEBI" id="CHEBI:59457"/>
        <dbReference type="ChEBI" id="CHEBI:73183"/>
        <dbReference type="EC" id="3.6.1.31"/>
    </reaction>
</comment>
<comment type="cofactor">
    <cofactor evidence="11">
        <name>Zn(2+)</name>
        <dbReference type="ChEBI" id="CHEBI:29105"/>
    </cofactor>
    <text evidence="11">Binds 1 zinc ion per subunit.</text>
</comment>
<feature type="binding site" evidence="11">
    <location>
        <position position="103"/>
    </location>
    <ligand>
        <name>Zn(2+)</name>
        <dbReference type="ChEBI" id="CHEBI:29105"/>
        <note>ligand shared between dimeric partners</note>
    </ligand>
</feature>
<evidence type="ECO:0000256" key="4">
    <source>
        <dbReference type="ARBA" id="ARBA00005204"/>
    </source>
</evidence>
<dbReference type="GO" id="GO:0000287">
    <property type="term" value="F:magnesium ion binding"/>
    <property type="evidence" value="ECO:0007669"/>
    <property type="project" value="UniProtKB-UniRule"/>
</dbReference>
<evidence type="ECO:0000256" key="5">
    <source>
        <dbReference type="ARBA" id="ARBA00007731"/>
    </source>
</evidence>
<keyword evidence="8 11" id="KW-0028">Amino-acid biosynthesis</keyword>
<dbReference type="Pfam" id="PF01502">
    <property type="entry name" value="PRA-CH"/>
    <property type="match status" value="1"/>
</dbReference>
<evidence type="ECO:0000256" key="10">
    <source>
        <dbReference type="ARBA" id="ARBA00023102"/>
    </source>
</evidence>
<reference evidence="13 14" key="1">
    <citation type="submission" date="2011-06" db="EMBL/GenBank/DDBJ databases">
        <title>The complete genome of Spirochaeta thermophila DSM 6578.</title>
        <authorList>
            <consortium name="US DOE Joint Genome Institute (JGI-PGF)"/>
            <person name="Lucas S."/>
            <person name="Lapidus A."/>
            <person name="Bruce D."/>
            <person name="Goodwin L."/>
            <person name="Pitluck S."/>
            <person name="Peters L."/>
            <person name="Kyrpides N."/>
            <person name="Mavromatis K."/>
            <person name="Ivanova N."/>
            <person name="Mikailova N."/>
            <person name="Pagani I."/>
            <person name="Chertkov O."/>
            <person name="Detter J.C."/>
            <person name="Tapia R."/>
            <person name="Han C."/>
            <person name="Land M."/>
            <person name="Hauser L."/>
            <person name="Markowitz V."/>
            <person name="Cheng J.-F."/>
            <person name="Hugenholtz P."/>
            <person name="Woyke T."/>
            <person name="Wu D."/>
            <person name="Spring S."/>
            <person name="Merkhoffer B."/>
            <person name="Schneider S."/>
            <person name="Klenk H.-P."/>
            <person name="Eisen J.A."/>
        </authorList>
    </citation>
    <scope>NUCLEOTIDE SEQUENCE [LARGE SCALE GENOMIC DNA]</scope>
    <source>
        <strain evidence="14">ATCC 700085 / DSM 6578 / Z-1203</strain>
    </source>
</reference>
<evidence type="ECO:0000256" key="2">
    <source>
        <dbReference type="ARBA" id="ARBA00001460"/>
    </source>
</evidence>
<organism evidence="13 14">
    <name type="scientific">Winmispira thermophila (strain ATCC 700085 / DSM 6578 / Z-1203)</name>
    <name type="common">Spirochaeta thermophila</name>
    <dbReference type="NCBI Taxonomy" id="869211"/>
    <lineage>
        <taxon>Bacteria</taxon>
        <taxon>Pseudomonadati</taxon>
        <taxon>Spirochaetota</taxon>
        <taxon>Spirochaetia</taxon>
        <taxon>Winmispirales</taxon>
        <taxon>Winmispiraceae</taxon>
        <taxon>Winmispira</taxon>
    </lineage>
</organism>
<feature type="binding site" evidence="11">
    <location>
        <position position="86"/>
    </location>
    <ligand>
        <name>Zn(2+)</name>
        <dbReference type="ChEBI" id="CHEBI:29105"/>
        <note>ligand shared between dimeric partners</note>
    </ligand>
</feature>
<gene>
    <name evidence="11" type="primary">hisI</name>
    <name evidence="13" type="ordered locus">Spith_0649</name>
</gene>
<dbReference type="GO" id="GO:0004636">
    <property type="term" value="F:phosphoribosyl-ATP diphosphatase activity"/>
    <property type="evidence" value="ECO:0007669"/>
    <property type="project" value="UniProtKB-EC"/>
</dbReference>
<evidence type="ECO:0000256" key="1">
    <source>
        <dbReference type="ARBA" id="ARBA00000024"/>
    </source>
</evidence>
<evidence type="ECO:0000256" key="8">
    <source>
        <dbReference type="ARBA" id="ARBA00022605"/>
    </source>
</evidence>
<comment type="pathway">
    <text evidence="4">Amino-acid biosynthesis; L-histidine biosynthesis; L-histidine from 5-phospho-alpha-D-ribose 1-diphosphate: step 2/9.</text>
</comment>
<dbReference type="Gene3D" id="4.10.80.70">
    <property type="match status" value="1"/>
</dbReference>
<evidence type="ECO:0000256" key="7">
    <source>
        <dbReference type="ARBA" id="ARBA00022490"/>
    </source>
</evidence>
<dbReference type="AlphaFoldDB" id="G0GA93"/>
<comment type="pathway">
    <text evidence="3 11">Amino-acid biosynthesis; L-histidine biosynthesis; L-histidine from 5-phospho-alpha-D-ribose 1-diphosphate: step 3/9.</text>
</comment>
<dbReference type="GO" id="GO:0005737">
    <property type="term" value="C:cytoplasm"/>
    <property type="evidence" value="ECO:0007669"/>
    <property type="project" value="UniProtKB-SubCell"/>
</dbReference>
<accession>G0GA93</accession>
<dbReference type="PANTHER" id="PTHR42945">
    <property type="entry name" value="HISTIDINE BIOSYNTHESIS BIFUNCTIONAL PROTEIN"/>
    <property type="match status" value="1"/>
</dbReference>
<dbReference type="SUPFAM" id="SSF141734">
    <property type="entry name" value="HisI-like"/>
    <property type="match status" value="1"/>
</dbReference>
<comment type="similarity">
    <text evidence="11">Belongs to the PRA-CH family.</text>
</comment>
<dbReference type="KEGG" id="stq:Spith_0649"/>
<keyword evidence="11" id="KW-0862">Zinc</keyword>
<dbReference type="RefSeq" id="WP_014624309.1">
    <property type="nucleotide sequence ID" value="NC_017583.1"/>
</dbReference>
<keyword evidence="14" id="KW-1185">Reference proteome</keyword>
<name>G0GA93_WINT7</name>
<dbReference type="GO" id="GO:0004635">
    <property type="term" value="F:phosphoribosyl-AMP cyclohydrolase activity"/>
    <property type="evidence" value="ECO:0007669"/>
    <property type="project" value="UniProtKB-UniRule"/>
</dbReference>